<dbReference type="AlphaFoldDB" id="A0A5B7FH35"/>
<protein>
    <submittedName>
        <fullName evidence="1">Uncharacterized protein</fullName>
    </submittedName>
</protein>
<proteinExistence type="predicted"/>
<reference evidence="1 2" key="1">
    <citation type="submission" date="2019-05" db="EMBL/GenBank/DDBJ databases">
        <title>Another draft genome of Portunus trituberculatus and its Hox gene families provides insights of decapod evolution.</title>
        <authorList>
            <person name="Jeong J.-H."/>
            <person name="Song I."/>
            <person name="Kim S."/>
            <person name="Choi T."/>
            <person name="Kim D."/>
            <person name="Ryu S."/>
            <person name="Kim W."/>
        </authorList>
    </citation>
    <scope>NUCLEOTIDE SEQUENCE [LARGE SCALE GENOMIC DNA]</scope>
    <source>
        <tissue evidence="1">Muscle</tissue>
    </source>
</reference>
<sequence length="129" mass="14225">MVTQHNASNSALPNTAVSTIASLQPCQHGKSKATSSSVTCPKGLYTKYMTSLHNDREKLHSRETGCSIRDTTDGLAYKGVMLDTNHHSFSQSMVVARRHAHTPTCIDTCHYCVENSLTFYVTQQPNHVT</sequence>
<dbReference type="Proteomes" id="UP000324222">
    <property type="component" value="Unassembled WGS sequence"/>
</dbReference>
<name>A0A5B7FH35_PORTR</name>
<accession>A0A5B7FH35</accession>
<evidence type="ECO:0000313" key="2">
    <source>
        <dbReference type="Proteomes" id="UP000324222"/>
    </source>
</evidence>
<organism evidence="1 2">
    <name type="scientific">Portunus trituberculatus</name>
    <name type="common">Swimming crab</name>
    <name type="synonym">Neptunus trituberculatus</name>
    <dbReference type="NCBI Taxonomy" id="210409"/>
    <lineage>
        <taxon>Eukaryota</taxon>
        <taxon>Metazoa</taxon>
        <taxon>Ecdysozoa</taxon>
        <taxon>Arthropoda</taxon>
        <taxon>Crustacea</taxon>
        <taxon>Multicrustacea</taxon>
        <taxon>Malacostraca</taxon>
        <taxon>Eumalacostraca</taxon>
        <taxon>Eucarida</taxon>
        <taxon>Decapoda</taxon>
        <taxon>Pleocyemata</taxon>
        <taxon>Brachyura</taxon>
        <taxon>Eubrachyura</taxon>
        <taxon>Portunoidea</taxon>
        <taxon>Portunidae</taxon>
        <taxon>Portuninae</taxon>
        <taxon>Portunus</taxon>
    </lineage>
</organism>
<dbReference type="EMBL" id="VSRR010005989">
    <property type="protein sequence ID" value="MPC43784.1"/>
    <property type="molecule type" value="Genomic_DNA"/>
</dbReference>
<gene>
    <name evidence="1" type="ORF">E2C01_037436</name>
</gene>
<comment type="caution">
    <text evidence="1">The sequence shown here is derived from an EMBL/GenBank/DDBJ whole genome shotgun (WGS) entry which is preliminary data.</text>
</comment>
<evidence type="ECO:0000313" key="1">
    <source>
        <dbReference type="EMBL" id="MPC43784.1"/>
    </source>
</evidence>
<keyword evidence="2" id="KW-1185">Reference proteome</keyword>